<dbReference type="SUPFAM" id="SSF159871">
    <property type="entry name" value="YdgH-like"/>
    <property type="match status" value="1"/>
</dbReference>
<evidence type="ECO:0000259" key="3">
    <source>
        <dbReference type="Pfam" id="PF07338"/>
    </source>
</evidence>
<feature type="signal peptide" evidence="2">
    <location>
        <begin position="1"/>
        <end position="37"/>
    </location>
</feature>
<dbReference type="Pfam" id="PF07338">
    <property type="entry name" value="YdgH_BhsA-like"/>
    <property type="match status" value="1"/>
</dbReference>
<protein>
    <submittedName>
        <fullName evidence="4">Exported protein</fullName>
    </submittedName>
</protein>
<feature type="domain" description="YdgH/BhsA/McbA-like" evidence="3">
    <location>
        <begin position="51"/>
        <end position="108"/>
    </location>
</feature>
<dbReference type="STRING" id="637910.ROD_12311"/>
<dbReference type="Gene3D" id="3.30.1660.10">
    <property type="entry name" value="Flavin-binding protein dodecin"/>
    <property type="match status" value="1"/>
</dbReference>
<evidence type="ECO:0000313" key="5">
    <source>
        <dbReference type="Proteomes" id="UP000001889"/>
    </source>
</evidence>
<accession>D2TUE1</accession>
<keyword evidence="5" id="KW-1185">Reference proteome</keyword>
<evidence type="ECO:0000256" key="2">
    <source>
        <dbReference type="SAM" id="SignalP"/>
    </source>
</evidence>
<gene>
    <name evidence="4" type="ordered locus">ROD_12311</name>
</gene>
<dbReference type="KEGG" id="cro:ROD_12311"/>
<dbReference type="InterPro" id="IPR051096">
    <property type="entry name" value="BhsA/McbA_stress_biofilm_assoc"/>
</dbReference>
<reference evidence="4 5" key="1">
    <citation type="journal article" date="2010" name="J. Bacteriol.">
        <title>The Citrobacter rodentium genome sequence reveals convergent evolution with human pathogenic Escherichia coli.</title>
        <authorList>
            <person name="Petty N.K."/>
            <person name="Bulgin R."/>
            <person name="Crepin V.F."/>
            <person name="Cerdeno-Tarraga A.M."/>
            <person name="Schroeder G.N."/>
            <person name="Quail M.A."/>
            <person name="Lennard N."/>
            <person name="Corton C."/>
            <person name="Barron A."/>
            <person name="Clark L."/>
            <person name="Toribio A.L."/>
            <person name="Parkhill J."/>
            <person name="Dougan G."/>
            <person name="Frankel G."/>
            <person name="Thomson N.R."/>
        </authorList>
    </citation>
    <scope>NUCLEOTIDE SEQUENCE [LARGE SCALE GENOMIC DNA]</scope>
    <source>
        <strain evidence="4 5">ICC168</strain>
    </source>
</reference>
<keyword evidence="1 2" id="KW-0732">Signal</keyword>
<dbReference type="Proteomes" id="UP000001889">
    <property type="component" value="Chromosome"/>
</dbReference>
<sequence>MSELSLTSQLNKDALDMKKIAFATTLLVSAFSFSAIAADQVSKEEVDHFKLEKVGTVNVSQSGGAISSPSDLREELSKLTDEKGGKYYHIIAARQHGPNFEAVADIYNDAKK</sequence>
<dbReference type="InterPro" id="IPR036275">
    <property type="entry name" value="YdgH-like_sf"/>
</dbReference>
<dbReference type="eggNOG" id="ENOG5032RMY">
    <property type="taxonomic scope" value="Bacteria"/>
</dbReference>
<dbReference type="PANTHER" id="PTHR34156:SF9">
    <property type="entry name" value="SECRETED PROTEIN"/>
    <property type="match status" value="1"/>
</dbReference>
<dbReference type="AlphaFoldDB" id="D2TUE1"/>
<dbReference type="HOGENOM" id="CLU_158602_1_0_6"/>
<name>D2TUE1_CITRI</name>
<organism evidence="4 5">
    <name type="scientific">Citrobacter rodentium (strain ICC168)</name>
    <name type="common">Citrobacter freundii biotype 4280</name>
    <dbReference type="NCBI Taxonomy" id="637910"/>
    <lineage>
        <taxon>Bacteria</taxon>
        <taxon>Pseudomonadati</taxon>
        <taxon>Pseudomonadota</taxon>
        <taxon>Gammaproteobacteria</taxon>
        <taxon>Enterobacterales</taxon>
        <taxon>Enterobacteriaceae</taxon>
        <taxon>Citrobacter</taxon>
    </lineage>
</organism>
<dbReference type="InterPro" id="IPR010854">
    <property type="entry name" value="YdgH/BhsA/McbA-like_dom"/>
</dbReference>
<dbReference type="EMBL" id="FN543502">
    <property type="protein sequence ID" value="CBG87994.1"/>
    <property type="molecule type" value="Genomic_DNA"/>
</dbReference>
<dbReference type="PANTHER" id="PTHR34156">
    <property type="entry name" value="OUTER MEMBRANE PROTEIN-RELATED-RELATED"/>
    <property type="match status" value="1"/>
</dbReference>
<dbReference type="InterPro" id="IPR025543">
    <property type="entry name" value="Dodecin-like"/>
</dbReference>
<feature type="chain" id="PRO_5003037243" evidence="2">
    <location>
        <begin position="38"/>
        <end position="112"/>
    </location>
</feature>
<evidence type="ECO:0000313" key="4">
    <source>
        <dbReference type="EMBL" id="CBG87994.1"/>
    </source>
</evidence>
<proteinExistence type="predicted"/>
<evidence type="ECO:0000256" key="1">
    <source>
        <dbReference type="ARBA" id="ARBA00022729"/>
    </source>
</evidence>